<dbReference type="Gene3D" id="3.30.420.40">
    <property type="match status" value="1"/>
</dbReference>
<dbReference type="SUPFAM" id="SSF53067">
    <property type="entry name" value="Actin-like ATPase domain"/>
    <property type="match status" value="1"/>
</dbReference>
<comment type="caution">
    <text evidence="2">The sequence shown here is derived from an EMBL/GenBank/DDBJ whole genome shotgun (WGS) entry which is preliminary data.</text>
</comment>
<proteinExistence type="predicted"/>
<dbReference type="RefSeq" id="WP_210645133.1">
    <property type="nucleotide sequence ID" value="NZ_JAGFBU010000001.1"/>
</dbReference>
<dbReference type="Pfam" id="PF02541">
    <property type="entry name" value="Ppx-GppA"/>
    <property type="match status" value="1"/>
</dbReference>
<dbReference type="Gene3D" id="3.30.420.150">
    <property type="entry name" value="Exopolyphosphatase. Domain 2"/>
    <property type="match status" value="1"/>
</dbReference>
<evidence type="ECO:0000313" key="3">
    <source>
        <dbReference type="Proteomes" id="UP000674217"/>
    </source>
</evidence>
<accession>A0ABS5CR95</accession>
<dbReference type="PANTHER" id="PTHR30005">
    <property type="entry name" value="EXOPOLYPHOSPHATASE"/>
    <property type="match status" value="1"/>
</dbReference>
<reference evidence="2 3" key="1">
    <citation type="submission" date="2021-03" db="EMBL/GenBank/DDBJ databases">
        <title>Flavobacterium Flabelliformis Sp. Nov. And Flavobacterium Geliluteum Sp. Nov., Two Novel Multidrug Resistant Psychrophilic Species Isolated From Antarctica.</title>
        <authorList>
            <person name="Kralova S."/>
            <person name="Busse H.J."/>
            <person name="Bezdicek M."/>
            <person name="Nykrynova M."/>
            <person name="Kroupova E."/>
            <person name="Krsek D."/>
            <person name="Sedlacek I."/>
        </authorList>
    </citation>
    <scope>NUCLEOTIDE SEQUENCE [LARGE SCALE GENOMIC DNA]</scope>
    <source>
        <strain evidence="2 3">P4023</strain>
    </source>
</reference>
<dbReference type="Proteomes" id="UP000674217">
    <property type="component" value="Unassembled WGS sequence"/>
</dbReference>
<dbReference type="InterPro" id="IPR003695">
    <property type="entry name" value="Ppx_GppA_N"/>
</dbReference>
<evidence type="ECO:0000313" key="2">
    <source>
        <dbReference type="EMBL" id="MBP4141147.1"/>
    </source>
</evidence>
<dbReference type="InterPro" id="IPR050273">
    <property type="entry name" value="GppA/Ppx_hydrolase"/>
</dbReference>
<gene>
    <name evidence="2" type="ORF">J3S90_04955</name>
</gene>
<protein>
    <submittedName>
        <fullName evidence="2">Exopolyphosphatase</fullName>
    </submittedName>
</protein>
<dbReference type="EMBL" id="JAGFBU010000001">
    <property type="protein sequence ID" value="MBP4141147.1"/>
    <property type="molecule type" value="Genomic_DNA"/>
</dbReference>
<dbReference type="InterPro" id="IPR043129">
    <property type="entry name" value="ATPase_NBD"/>
</dbReference>
<dbReference type="PANTHER" id="PTHR30005:SF0">
    <property type="entry name" value="RETROGRADE REGULATION PROTEIN 2"/>
    <property type="match status" value="1"/>
</dbReference>
<sequence length="368" mass="41746">MNKSKNIYFLRITLIVLSIVLFSFDGYAQKDLYAGIEIGSKGIKISVIDVKNIKKGKYEIQAYWSENIGIAKGIKIDGNLAEEDMQNAAFTVLSNLNKLKDTYKVPEENIYIVGSSGVAMANNTLAVVEKIKNLTQKTIEFIDAETEGKMLLKGCIPPSEYIDSIILDIGGGNTKGGYVNDLKGFEFEFFPLELDFGTITLTEEINKTIFNKKDVDDIEVFKTKSFEYLPVLRKKAYAMLESKPIALRRSNIYLSGGAIWAFNNLYYNQENKNDHFIPLKFKDIIEYDAILKNNFIKYERLAKTDANISSVLKVYDHKHLISANNLLLACLESIPDIKNKKIYFAKQGQIAWLVSYVVDRSKKVKKIN</sequence>
<name>A0ABS5CR95_9FLAO</name>
<organism evidence="2 3">
    <name type="scientific">Flavobacterium flabelliforme</name>
    <dbReference type="NCBI Taxonomy" id="2816119"/>
    <lineage>
        <taxon>Bacteria</taxon>
        <taxon>Pseudomonadati</taxon>
        <taxon>Bacteroidota</taxon>
        <taxon>Flavobacteriia</taxon>
        <taxon>Flavobacteriales</taxon>
        <taxon>Flavobacteriaceae</taxon>
        <taxon>Flavobacterium</taxon>
    </lineage>
</organism>
<keyword evidence="3" id="KW-1185">Reference proteome</keyword>
<evidence type="ECO:0000259" key="1">
    <source>
        <dbReference type="Pfam" id="PF02541"/>
    </source>
</evidence>
<feature type="domain" description="Ppx/GppA phosphatase N-terminal" evidence="1">
    <location>
        <begin position="65"/>
        <end position="205"/>
    </location>
</feature>